<keyword evidence="11 20" id="KW-1133">Transmembrane helix</keyword>
<evidence type="ECO:0000256" key="19">
    <source>
        <dbReference type="ARBA" id="ARBA00064672"/>
    </source>
</evidence>
<evidence type="ECO:0000256" key="20">
    <source>
        <dbReference type="RuleBase" id="RU361242"/>
    </source>
</evidence>
<feature type="region of interest" description="Disordered" evidence="21">
    <location>
        <begin position="62"/>
        <end position="89"/>
    </location>
</feature>
<dbReference type="AlphaFoldDB" id="A0A4D9DX40"/>
<dbReference type="Pfam" id="PF00652">
    <property type="entry name" value="Ricin_B_lectin"/>
    <property type="match status" value="1"/>
</dbReference>
<dbReference type="InterPro" id="IPR045885">
    <property type="entry name" value="GalNAc-T"/>
</dbReference>
<comment type="similarity">
    <text evidence="4 20">Belongs to the glycosyltransferase 2 family. GalNAc-T subfamily.</text>
</comment>
<dbReference type="GO" id="GO:0000139">
    <property type="term" value="C:Golgi membrane"/>
    <property type="evidence" value="ECO:0007669"/>
    <property type="project" value="UniProtKB-SubCell"/>
</dbReference>
<dbReference type="UniPathway" id="UPA00378"/>
<keyword evidence="24" id="KW-1185">Reference proteome</keyword>
<keyword evidence="12 20" id="KW-0333">Golgi apparatus</keyword>
<dbReference type="FunFam" id="3.90.550.10:FF:000053">
    <property type="entry name" value="Polypeptide N-acetylgalactosaminyltransferase"/>
    <property type="match status" value="1"/>
</dbReference>
<dbReference type="Proteomes" id="UP000297703">
    <property type="component" value="Unassembled WGS sequence"/>
</dbReference>
<reference evidence="23 24" key="2">
    <citation type="submission" date="2019-04" db="EMBL/GenBank/DDBJ databases">
        <title>The genome sequence of big-headed turtle.</title>
        <authorList>
            <person name="Gong S."/>
        </authorList>
    </citation>
    <scope>NUCLEOTIDE SEQUENCE [LARGE SCALE GENOMIC DNA]</scope>
    <source>
        <strain evidence="23">DO16091913</strain>
        <tissue evidence="23">Muscle</tissue>
    </source>
</reference>
<comment type="catalytic activity">
    <reaction evidence="17">
        <text>L-threonyl-[protein] + UDP-N-acetyl-alpha-D-galactosamine = a 3-O-[N-acetyl-alpha-D-galactosaminyl]-L-threonyl-[protein] + UDP + H(+)</text>
        <dbReference type="Rhea" id="RHEA:52424"/>
        <dbReference type="Rhea" id="RHEA-COMP:11060"/>
        <dbReference type="Rhea" id="RHEA-COMP:11689"/>
        <dbReference type="ChEBI" id="CHEBI:15378"/>
        <dbReference type="ChEBI" id="CHEBI:30013"/>
        <dbReference type="ChEBI" id="CHEBI:58223"/>
        <dbReference type="ChEBI" id="CHEBI:67138"/>
        <dbReference type="ChEBI" id="CHEBI:87075"/>
        <dbReference type="EC" id="2.4.1.41"/>
    </reaction>
</comment>
<evidence type="ECO:0000256" key="10">
    <source>
        <dbReference type="ARBA" id="ARBA00022976"/>
    </source>
</evidence>
<keyword evidence="6 20" id="KW-0808">Transferase</keyword>
<dbReference type="Gene3D" id="3.90.550.10">
    <property type="entry name" value="Spore Coat Polysaccharide Biosynthesis Protein SpsA, Chain A"/>
    <property type="match status" value="1"/>
</dbReference>
<comment type="caution">
    <text evidence="23">The sequence shown here is derived from an EMBL/GenBank/DDBJ whole genome shotgun (WGS) entry which is preliminary data.</text>
</comment>
<evidence type="ECO:0000256" key="15">
    <source>
        <dbReference type="ARBA" id="ARBA00023180"/>
    </source>
</evidence>
<protein>
    <recommendedName>
        <fullName evidence="20">Polypeptide N-acetylgalactosaminyltransferase</fullName>
        <ecNumber evidence="20">2.4.1.-</ecNumber>
    </recommendedName>
    <alternativeName>
        <fullName evidence="20">Protein-UDP acetylgalactosaminyltransferase</fullName>
    </alternativeName>
</protein>
<reference evidence="23 24" key="1">
    <citation type="submission" date="2019-04" db="EMBL/GenBank/DDBJ databases">
        <title>Draft genome of the big-headed turtle Platysternon megacephalum.</title>
        <authorList>
            <person name="Gong S."/>
        </authorList>
    </citation>
    <scope>NUCLEOTIDE SEQUENCE [LARGE SCALE GENOMIC DNA]</scope>
    <source>
        <strain evidence="23">DO16091913</strain>
        <tissue evidence="23">Muscle</tissue>
    </source>
</reference>
<dbReference type="InterPro" id="IPR001173">
    <property type="entry name" value="Glyco_trans_2-like"/>
</dbReference>
<dbReference type="STRING" id="55544.A0A4D9DX40"/>
<keyword evidence="5 20" id="KW-0328">Glycosyltransferase</keyword>
<dbReference type="OrthoDB" id="5988548at2759"/>
<evidence type="ECO:0000256" key="17">
    <source>
        <dbReference type="ARBA" id="ARBA00050905"/>
    </source>
</evidence>
<dbReference type="GO" id="GO:0006493">
    <property type="term" value="P:protein O-linked glycosylation"/>
    <property type="evidence" value="ECO:0007669"/>
    <property type="project" value="TreeGrafter"/>
</dbReference>
<keyword evidence="15" id="KW-0325">Glycoprotein</keyword>
<evidence type="ECO:0000256" key="2">
    <source>
        <dbReference type="ARBA" id="ARBA00004323"/>
    </source>
</evidence>
<keyword evidence="16 20" id="KW-0464">Manganese</keyword>
<dbReference type="GO" id="GO:0004653">
    <property type="term" value="F:polypeptide N-acetylgalactosaminyltransferase activity"/>
    <property type="evidence" value="ECO:0007669"/>
    <property type="project" value="UniProtKB-EC"/>
</dbReference>
<dbReference type="GO" id="GO:0030246">
    <property type="term" value="F:carbohydrate binding"/>
    <property type="evidence" value="ECO:0007669"/>
    <property type="project" value="UniProtKB-KW"/>
</dbReference>
<keyword evidence="9" id="KW-0735">Signal-anchor</keyword>
<keyword evidence="7 20" id="KW-0812">Transmembrane</keyword>
<dbReference type="SMART" id="SM00458">
    <property type="entry name" value="RICIN"/>
    <property type="match status" value="1"/>
</dbReference>
<evidence type="ECO:0000313" key="24">
    <source>
        <dbReference type="Proteomes" id="UP000297703"/>
    </source>
</evidence>
<dbReference type="InterPro" id="IPR000772">
    <property type="entry name" value="Ricin_B_lectin"/>
</dbReference>
<comment type="catalytic activity">
    <reaction evidence="18">
        <text>L-seryl-[protein] + UDP-N-acetyl-alpha-D-galactosamine = a 3-O-[N-acetyl-alpha-D-galactosaminyl]-L-seryl-[protein] + UDP + H(+)</text>
        <dbReference type="Rhea" id="RHEA:23956"/>
        <dbReference type="Rhea" id="RHEA-COMP:9863"/>
        <dbReference type="Rhea" id="RHEA-COMP:12788"/>
        <dbReference type="ChEBI" id="CHEBI:15378"/>
        <dbReference type="ChEBI" id="CHEBI:29999"/>
        <dbReference type="ChEBI" id="CHEBI:53604"/>
        <dbReference type="ChEBI" id="CHEBI:58223"/>
        <dbReference type="ChEBI" id="CHEBI:67138"/>
        <dbReference type="EC" id="2.4.1.41"/>
    </reaction>
</comment>
<dbReference type="CDD" id="cd23440">
    <property type="entry name" value="beta-trefoil_Ricin_GALNT11"/>
    <property type="match status" value="1"/>
</dbReference>
<evidence type="ECO:0000256" key="13">
    <source>
        <dbReference type="ARBA" id="ARBA00023136"/>
    </source>
</evidence>
<keyword evidence="10" id="KW-0914">Notch signaling pathway</keyword>
<evidence type="ECO:0000256" key="11">
    <source>
        <dbReference type="ARBA" id="ARBA00022989"/>
    </source>
</evidence>
<gene>
    <name evidence="23" type="ORF">DR999_PMT16554</name>
</gene>
<comment type="subunit">
    <text evidence="19">Interacts with NOTCH1.</text>
</comment>
<dbReference type="PANTHER" id="PTHR11675:SF63">
    <property type="entry name" value="POLYPEPTIDE N-ACETYLGALACTOSAMINYLTRANSFERASE"/>
    <property type="match status" value="1"/>
</dbReference>
<dbReference type="SUPFAM" id="SSF50370">
    <property type="entry name" value="Ricin B-like lectins"/>
    <property type="match status" value="1"/>
</dbReference>
<dbReference type="PANTHER" id="PTHR11675">
    <property type="entry name" value="N-ACETYLGALACTOSAMINYLTRANSFERASE"/>
    <property type="match status" value="1"/>
</dbReference>
<name>A0A4D9DX40_9SAUR</name>
<feature type="transmembrane region" description="Helical" evidence="20">
    <location>
        <begin position="6"/>
        <end position="28"/>
    </location>
</feature>
<dbReference type="CDD" id="cd02510">
    <property type="entry name" value="pp-GalNAc-T"/>
    <property type="match status" value="1"/>
</dbReference>
<evidence type="ECO:0000256" key="8">
    <source>
        <dbReference type="ARBA" id="ARBA00022734"/>
    </source>
</evidence>
<evidence type="ECO:0000256" key="4">
    <source>
        <dbReference type="ARBA" id="ARBA00005680"/>
    </source>
</evidence>
<dbReference type="InterPro" id="IPR035992">
    <property type="entry name" value="Ricin_B-like_lectins"/>
</dbReference>
<dbReference type="FunFam" id="2.80.10.50:FF:000029">
    <property type="entry name" value="Polypeptide N-acetylgalactosaminyltransferase"/>
    <property type="match status" value="1"/>
</dbReference>
<comment type="cofactor">
    <cofactor evidence="1 20">
        <name>Mn(2+)</name>
        <dbReference type="ChEBI" id="CHEBI:29035"/>
    </cofactor>
</comment>
<evidence type="ECO:0000256" key="14">
    <source>
        <dbReference type="ARBA" id="ARBA00023157"/>
    </source>
</evidence>
<evidence type="ECO:0000256" key="1">
    <source>
        <dbReference type="ARBA" id="ARBA00001936"/>
    </source>
</evidence>
<evidence type="ECO:0000256" key="3">
    <source>
        <dbReference type="ARBA" id="ARBA00004922"/>
    </source>
</evidence>
<comment type="subcellular location">
    <subcellularLocation>
        <location evidence="2 20">Golgi apparatus membrane</location>
        <topology evidence="2 20">Single-pass type II membrane protein</topology>
    </subcellularLocation>
</comment>
<evidence type="ECO:0000256" key="7">
    <source>
        <dbReference type="ARBA" id="ARBA00022692"/>
    </source>
</evidence>
<evidence type="ECO:0000313" key="23">
    <source>
        <dbReference type="EMBL" id="TFK01245.1"/>
    </source>
</evidence>
<evidence type="ECO:0000256" key="9">
    <source>
        <dbReference type="ARBA" id="ARBA00022968"/>
    </source>
</evidence>
<dbReference type="SUPFAM" id="SSF53448">
    <property type="entry name" value="Nucleotide-diphospho-sugar transferases"/>
    <property type="match status" value="1"/>
</dbReference>
<evidence type="ECO:0000256" key="6">
    <source>
        <dbReference type="ARBA" id="ARBA00022679"/>
    </source>
</evidence>
<comment type="pathway">
    <text evidence="3 20">Protein modification; protein glycosylation.</text>
</comment>
<dbReference type="EMBL" id="QXTE01000234">
    <property type="protein sequence ID" value="TFK01245.1"/>
    <property type="molecule type" value="Genomic_DNA"/>
</dbReference>
<dbReference type="PROSITE" id="PS50231">
    <property type="entry name" value="RICIN_B_LECTIN"/>
    <property type="match status" value="1"/>
</dbReference>
<proteinExistence type="inferred from homology"/>
<feature type="domain" description="Ricin B lectin" evidence="22">
    <location>
        <begin position="494"/>
        <end position="625"/>
    </location>
</feature>
<dbReference type="GO" id="GO:0007219">
    <property type="term" value="P:Notch signaling pathway"/>
    <property type="evidence" value="ECO:0007669"/>
    <property type="project" value="UniProtKB-KW"/>
</dbReference>
<keyword evidence="14 20" id="KW-1015">Disulfide bond</keyword>
<accession>A0A4D9DX40</accession>
<dbReference type="GO" id="GO:0005112">
    <property type="term" value="F:Notch binding"/>
    <property type="evidence" value="ECO:0007669"/>
    <property type="project" value="TreeGrafter"/>
</dbReference>
<dbReference type="Gene3D" id="2.80.10.50">
    <property type="match status" value="1"/>
</dbReference>
<dbReference type="InterPro" id="IPR029044">
    <property type="entry name" value="Nucleotide-diphossugar_trans"/>
</dbReference>
<evidence type="ECO:0000256" key="21">
    <source>
        <dbReference type="SAM" id="MobiDB-lite"/>
    </source>
</evidence>
<evidence type="ECO:0000256" key="16">
    <source>
        <dbReference type="ARBA" id="ARBA00023211"/>
    </source>
</evidence>
<evidence type="ECO:0000256" key="5">
    <source>
        <dbReference type="ARBA" id="ARBA00022676"/>
    </source>
</evidence>
<dbReference type="Pfam" id="PF00535">
    <property type="entry name" value="Glycos_transf_2"/>
    <property type="match status" value="1"/>
</dbReference>
<evidence type="ECO:0000256" key="12">
    <source>
        <dbReference type="ARBA" id="ARBA00023034"/>
    </source>
</evidence>
<evidence type="ECO:0000259" key="22">
    <source>
        <dbReference type="SMART" id="SM00458"/>
    </source>
</evidence>
<keyword evidence="8 20" id="KW-0430">Lectin</keyword>
<sequence>MGSVTLRYFCYGCLFTSVTWTLLLFVYFNFSEETQSFKNVPVKGLEPQKPLPKKFYPRFTRGPVRVPEPQRKDSSIGNPFGNHAQDPVKGDMELSPEMGMIFNEHDQEVRDLGYQKHAFNMLISNRLGYHREVPDTRDANDQRALKRSPLMDYQGYFRCREKSYPSDLPFASIVICFYNEAFSALLRTVHSVLDRTPAYLLHEIILVDDNSELVDLKKDLEEYIKKNLPRNTKLVRNEKREGLIRGRMIGASHATGKVLVFLDSHCEVNEMWLQPLLTPIREDRKTVVCPVIDIISADTLIYSSSPVVRGGFNWGLHFKWDLVPLSELEGPEGATAPIKSPTMAGGLFAMDREYFNELGQYDSGMDIWGGENLEISFRIWMCGGRLLIIPCSRVGHIFRKRRPYGSPGGKDTMAHNSLRLAHVWMDEYKEQYFALRPELRARNYGNITDRVELRKKMNCKSFKWYLDNIYPEMQISGPNAKAQQPVFINRGQKRPKILRRGRLYHLQTNKCLVAQGHPSQKGGLVLVRECDYNDQNQVWIYNEDHELILNNLLCLDVSETRSSDPPRLMKCHGSGGSQQWTFGKNNRLYQVSVGQCMKVVDPLSHKGYVTMAICDGSLPQQWHLES</sequence>
<dbReference type="EC" id="2.4.1.-" evidence="20"/>
<dbReference type="GO" id="GO:0008593">
    <property type="term" value="P:regulation of Notch signaling pathway"/>
    <property type="evidence" value="ECO:0007669"/>
    <property type="project" value="TreeGrafter"/>
</dbReference>
<evidence type="ECO:0000256" key="18">
    <source>
        <dbReference type="ARBA" id="ARBA00052209"/>
    </source>
</evidence>
<keyword evidence="13 20" id="KW-0472">Membrane</keyword>
<organism evidence="23 24">
    <name type="scientific">Platysternon megacephalum</name>
    <name type="common">big-headed turtle</name>
    <dbReference type="NCBI Taxonomy" id="55544"/>
    <lineage>
        <taxon>Eukaryota</taxon>
        <taxon>Metazoa</taxon>
        <taxon>Chordata</taxon>
        <taxon>Craniata</taxon>
        <taxon>Vertebrata</taxon>
        <taxon>Euteleostomi</taxon>
        <taxon>Archelosauria</taxon>
        <taxon>Testudinata</taxon>
        <taxon>Testudines</taxon>
        <taxon>Cryptodira</taxon>
        <taxon>Durocryptodira</taxon>
        <taxon>Testudinoidea</taxon>
        <taxon>Platysternidae</taxon>
        <taxon>Platysternon</taxon>
    </lineage>
</organism>